<proteinExistence type="predicted"/>
<dbReference type="Gene3D" id="3.90.226.10">
    <property type="entry name" value="2-enoyl-CoA Hydratase, Chain A, domain 1"/>
    <property type="match status" value="1"/>
</dbReference>
<feature type="compositionally biased region" description="Basic and acidic residues" evidence="1">
    <location>
        <begin position="34"/>
        <end position="44"/>
    </location>
</feature>
<keyword evidence="3" id="KW-1185">Reference proteome</keyword>
<comment type="caution">
    <text evidence="2">The sequence shown here is derived from an EMBL/GenBank/DDBJ whole genome shotgun (WGS) entry which is preliminary data.</text>
</comment>
<accession>A0AAV5SXE5</accession>
<evidence type="ECO:0008006" key="4">
    <source>
        <dbReference type="Google" id="ProtNLM"/>
    </source>
</evidence>
<feature type="compositionally biased region" description="Basic residues" evidence="1">
    <location>
        <begin position="45"/>
        <end position="54"/>
    </location>
</feature>
<protein>
    <recommendedName>
        <fullName evidence="4">Ribosomal protein</fullName>
    </recommendedName>
</protein>
<dbReference type="Proteomes" id="UP001432027">
    <property type="component" value="Unassembled WGS sequence"/>
</dbReference>
<feature type="non-terminal residue" evidence="2">
    <location>
        <position position="301"/>
    </location>
</feature>
<name>A0AAV5SXE5_9BILA</name>
<gene>
    <name evidence="2" type="ORF">PENTCL1PPCAC_9590</name>
</gene>
<feature type="compositionally biased region" description="Low complexity" evidence="1">
    <location>
        <begin position="13"/>
        <end position="25"/>
    </location>
</feature>
<reference evidence="2" key="1">
    <citation type="submission" date="2023-10" db="EMBL/GenBank/DDBJ databases">
        <title>Genome assembly of Pristionchus species.</title>
        <authorList>
            <person name="Yoshida K."/>
            <person name="Sommer R.J."/>
        </authorList>
    </citation>
    <scope>NUCLEOTIDE SEQUENCE</scope>
    <source>
        <strain evidence="2">RS0144</strain>
    </source>
</reference>
<sequence length="301" mass="34118">MVTRQCSPHSFVPPATSRPPATARPVWAPSSGSSRRDGDADRVRRPGRRRRAHARQSGEEKRHDGLDDERAAREHTRDRTVRLAAARPRHQGSGRQVLGGRRSGLRAQDGQLRRRLRDQSLHGGHALGDGQSAHAGDRGPRAKLSGRSGGAGDRGRYPRRAQQREDVVRALAHGHHARLRQRPIPERRGGTQHRDRAAVELMDANRLKELRLVNTVYDTEDELAAYMQKFARTSARVVRASKTVVRDAVDRKMRLGWEDRRKGEQQMFLQLWGSKEHRDVGGTQEIKHLRRVGRSIIYRTP</sequence>
<feature type="region of interest" description="Disordered" evidence="1">
    <location>
        <begin position="1"/>
        <end position="161"/>
    </location>
</feature>
<organism evidence="2 3">
    <name type="scientific">Pristionchus entomophagus</name>
    <dbReference type="NCBI Taxonomy" id="358040"/>
    <lineage>
        <taxon>Eukaryota</taxon>
        <taxon>Metazoa</taxon>
        <taxon>Ecdysozoa</taxon>
        <taxon>Nematoda</taxon>
        <taxon>Chromadorea</taxon>
        <taxon>Rhabditida</taxon>
        <taxon>Rhabditina</taxon>
        <taxon>Diplogasteromorpha</taxon>
        <taxon>Diplogasteroidea</taxon>
        <taxon>Neodiplogasteridae</taxon>
        <taxon>Pristionchus</taxon>
    </lineage>
</organism>
<dbReference type="AlphaFoldDB" id="A0AAV5SXE5"/>
<evidence type="ECO:0000313" key="2">
    <source>
        <dbReference type="EMBL" id="GMS87415.1"/>
    </source>
</evidence>
<dbReference type="SUPFAM" id="SSF52096">
    <property type="entry name" value="ClpP/crotonase"/>
    <property type="match status" value="1"/>
</dbReference>
<feature type="compositionally biased region" description="Basic and acidic residues" evidence="1">
    <location>
        <begin position="56"/>
        <end position="81"/>
    </location>
</feature>
<dbReference type="EMBL" id="BTSX01000003">
    <property type="protein sequence ID" value="GMS87415.1"/>
    <property type="molecule type" value="Genomic_DNA"/>
</dbReference>
<evidence type="ECO:0000256" key="1">
    <source>
        <dbReference type="SAM" id="MobiDB-lite"/>
    </source>
</evidence>
<dbReference type="InterPro" id="IPR029045">
    <property type="entry name" value="ClpP/crotonase-like_dom_sf"/>
</dbReference>
<evidence type="ECO:0000313" key="3">
    <source>
        <dbReference type="Proteomes" id="UP001432027"/>
    </source>
</evidence>